<dbReference type="InterPro" id="IPR050466">
    <property type="entry name" value="Carboxylest/Gibb_receptor"/>
</dbReference>
<comment type="caution">
    <text evidence="3">The sequence shown here is derived from an EMBL/GenBank/DDBJ whole genome shotgun (WGS) entry which is preliminary data.</text>
</comment>
<dbReference type="PANTHER" id="PTHR23024:SF24">
    <property type="entry name" value="ALPHA_BETA HYDROLASE FOLD-3 DOMAIN-CONTAINING PROTEIN"/>
    <property type="match status" value="1"/>
</dbReference>
<name>A0ABR0UMF1_REHGL</name>
<gene>
    <name evidence="3" type="ORF">DH2020_042787</name>
</gene>
<proteinExistence type="inferred from homology"/>
<dbReference type="PANTHER" id="PTHR23024">
    <property type="entry name" value="ARYLACETAMIDE DEACETYLASE"/>
    <property type="match status" value="1"/>
</dbReference>
<comment type="similarity">
    <text evidence="1">Belongs to the 'GDXG' lipolytic enzyme family.</text>
</comment>
<dbReference type="SUPFAM" id="SSF53474">
    <property type="entry name" value="alpha/beta-Hydrolases"/>
    <property type="match status" value="1"/>
</dbReference>
<sequence length="355" mass="40751">MGNSLSNRHIIPFYILRTVRRPQSEGSSSSVPQMYGKKLWEAFYTGQILHFAWRILTHSLPTPSNLLRRHLVSTSDVPIDPSRNLWLRLFVPNTTNPSNKLPLIVYFHGGGFNTFGPNSKCYDELCRHLAAKVPAVIASINYRLAPEHRYPCQYDDCYSAIKFIDDQKDCTFLPPNTDIKKCFVAGDSAGGNIAHHVTFRAHQNSHEFENMKIIGVLLVQPFFGGEERTESELRLKKAPVIDVKQTDWMWRMFLPEGADRDHRAVNVWMDSEVVNEMKGLEFPNVFVVVGGYDPLQDWQRRYVDGLKKCGKQVEVIEFPQAIHGFYVFPEVKEFDSFVSSVTKFIHKQCTFSEIS</sequence>
<reference evidence="3 4" key="1">
    <citation type="journal article" date="2021" name="Comput. Struct. Biotechnol. J.">
        <title>De novo genome assembly of the potent medicinal plant Rehmannia glutinosa using nanopore technology.</title>
        <authorList>
            <person name="Ma L."/>
            <person name="Dong C."/>
            <person name="Song C."/>
            <person name="Wang X."/>
            <person name="Zheng X."/>
            <person name="Niu Y."/>
            <person name="Chen S."/>
            <person name="Feng W."/>
        </authorList>
    </citation>
    <scope>NUCLEOTIDE SEQUENCE [LARGE SCALE GENOMIC DNA]</scope>
    <source>
        <strain evidence="3">DH-2019</strain>
    </source>
</reference>
<dbReference type="InterPro" id="IPR013094">
    <property type="entry name" value="AB_hydrolase_3"/>
</dbReference>
<protein>
    <recommendedName>
        <fullName evidence="2">Alpha/beta hydrolase fold-3 domain-containing protein</fullName>
    </recommendedName>
</protein>
<dbReference type="Gene3D" id="3.40.50.1820">
    <property type="entry name" value="alpha/beta hydrolase"/>
    <property type="match status" value="1"/>
</dbReference>
<evidence type="ECO:0000256" key="1">
    <source>
        <dbReference type="ARBA" id="ARBA00010515"/>
    </source>
</evidence>
<evidence type="ECO:0000313" key="3">
    <source>
        <dbReference type="EMBL" id="KAK6123466.1"/>
    </source>
</evidence>
<dbReference type="EMBL" id="JABTTQ020002548">
    <property type="protein sequence ID" value="KAK6123466.1"/>
    <property type="molecule type" value="Genomic_DNA"/>
</dbReference>
<evidence type="ECO:0000313" key="4">
    <source>
        <dbReference type="Proteomes" id="UP001318860"/>
    </source>
</evidence>
<organism evidence="3 4">
    <name type="scientific">Rehmannia glutinosa</name>
    <name type="common">Chinese foxglove</name>
    <dbReference type="NCBI Taxonomy" id="99300"/>
    <lineage>
        <taxon>Eukaryota</taxon>
        <taxon>Viridiplantae</taxon>
        <taxon>Streptophyta</taxon>
        <taxon>Embryophyta</taxon>
        <taxon>Tracheophyta</taxon>
        <taxon>Spermatophyta</taxon>
        <taxon>Magnoliopsida</taxon>
        <taxon>eudicotyledons</taxon>
        <taxon>Gunneridae</taxon>
        <taxon>Pentapetalae</taxon>
        <taxon>asterids</taxon>
        <taxon>lamiids</taxon>
        <taxon>Lamiales</taxon>
        <taxon>Orobanchaceae</taxon>
        <taxon>Rehmannieae</taxon>
        <taxon>Rehmannia</taxon>
    </lineage>
</organism>
<dbReference type="Proteomes" id="UP001318860">
    <property type="component" value="Unassembled WGS sequence"/>
</dbReference>
<dbReference type="InterPro" id="IPR029058">
    <property type="entry name" value="AB_hydrolase_fold"/>
</dbReference>
<feature type="domain" description="Alpha/beta hydrolase fold-3" evidence="2">
    <location>
        <begin position="104"/>
        <end position="326"/>
    </location>
</feature>
<dbReference type="Pfam" id="PF07859">
    <property type="entry name" value="Abhydrolase_3"/>
    <property type="match status" value="1"/>
</dbReference>
<accession>A0ABR0UMF1</accession>
<keyword evidence="4" id="KW-1185">Reference proteome</keyword>
<evidence type="ECO:0000259" key="2">
    <source>
        <dbReference type="Pfam" id="PF07859"/>
    </source>
</evidence>